<dbReference type="EMBL" id="CAJNRD030001119">
    <property type="protein sequence ID" value="CAG5087548.1"/>
    <property type="molecule type" value="Genomic_DNA"/>
</dbReference>
<reference evidence="2" key="1">
    <citation type="submission" date="2021-04" db="EMBL/GenBank/DDBJ databases">
        <authorList>
            <person name="Chebbi M.A.C M."/>
        </authorList>
    </citation>
    <scope>NUCLEOTIDE SEQUENCE</scope>
</reference>
<organism evidence="2 3">
    <name type="scientific">Cotesia congregata</name>
    <name type="common">Parasitoid wasp</name>
    <name type="synonym">Apanteles congregatus</name>
    <dbReference type="NCBI Taxonomy" id="51543"/>
    <lineage>
        <taxon>Eukaryota</taxon>
        <taxon>Metazoa</taxon>
        <taxon>Ecdysozoa</taxon>
        <taxon>Arthropoda</taxon>
        <taxon>Hexapoda</taxon>
        <taxon>Insecta</taxon>
        <taxon>Pterygota</taxon>
        <taxon>Neoptera</taxon>
        <taxon>Endopterygota</taxon>
        <taxon>Hymenoptera</taxon>
        <taxon>Apocrita</taxon>
        <taxon>Ichneumonoidea</taxon>
        <taxon>Braconidae</taxon>
        <taxon>Microgastrinae</taxon>
        <taxon>Cotesia</taxon>
    </lineage>
</organism>
<keyword evidence="1" id="KW-0812">Transmembrane</keyword>
<evidence type="ECO:0000256" key="1">
    <source>
        <dbReference type="SAM" id="Phobius"/>
    </source>
</evidence>
<feature type="transmembrane region" description="Helical" evidence="1">
    <location>
        <begin position="43"/>
        <end position="60"/>
    </location>
</feature>
<gene>
    <name evidence="2" type="ORF">HICCMSTLAB_LOCUS4541</name>
</gene>
<dbReference type="AlphaFoldDB" id="A0A8J2H9E5"/>
<keyword evidence="1" id="KW-1133">Transmembrane helix</keyword>
<keyword evidence="1" id="KW-0472">Membrane</keyword>
<keyword evidence="3" id="KW-1185">Reference proteome</keyword>
<name>A0A8J2H9E5_COTCN</name>
<dbReference type="Proteomes" id="UP000786811">
    <property type="component" value="Unassembled WGS sequence"/>
</dbReference>
<evidence type="ECO:0000313" key="2">
    <source>
        <dbReference type="EMBL" id="CAG5087548.1"/>
    </source>
</evidence>
<proteinExistence type="predicted"/>
<sequence>MASSTSRGLCRSCSFRTGNDKRGSLHTEQLEEANGTYARLRDFINPVLMLILFSVLSLILRPVKARDEYFEISCLTELWPRLSSQDVSLHVHQDATDRNRRLESPRYPHHCSMLHNL</sequence>
<protein>
    <submittedName>
        <fullName evidence="2">Uncharacterized protein</fullName>
    </submittedName>
</protein>
<comment type="caution">
    <text evidence="2">The sequence shown here is derived from an EMBL/GenBank/DDBJ whole genome shotgun (WGS) entry which is preliminary data.</text>
</comment>
<accession>A0A8J2H9E5</accession>
<evidence type="ECO:0000313" key="3">
    <source>
        <dbReference type="Proteomes" id="UP000786811"/>
    </source>
</evidence>